<evidence type="ECO:0000313" key="6">
    <source>
        <dbReference type="Proteomes" id="UP000248856"/>
    </source>
</evidence>
<dbReference type="Gene3D" id="3.90.470.20">
    <property type="entry name" value="4'-phosphopantetheinyl transferase domain"/>
    <property type="match status" value="1"/>
</dbReference>
<dbReference type="InterPro" id="IPR055066">
    <property type="entry name" value="AASDHPPT_N"/>
</dbReference>
<dbReference type="InterPro" id="IPR008278">
    <property type="entry name" value="4-PPantetheinyl_Trfase_dom"/>
</dbReference>
<dbReference type="EMBL" id="QLTA01000012">
    <property type="protein sequence ID" value="RAR84262.1"/>
    <property type="molecule type" value="Genomic_DNA"/>
</dbReference>
<evidence type="ECO:0000259" key="4">
    <source>
        <dbReference type="Pfam" id="PF22624"/>
    </source>
</evidence>
<dbReference type="RefSeq" id="WP_245951481.1">
    <property type="nucleotide sequence ID" value="NZ_CBCSGC010000058.1"/>
</dbReference>
<dbReference type="SUPFAM" id="SSF56214">
    <property type="entry name" value="4'-phosphopantetheinyl transferase"/>
    <property type="match status" value="2"/>
</dbReference>
<dbReference type="GO" id="GO:0000287">
    <property type="term" value="F:magnesium ion binding"/>
    <property type="evidence" value="ECO:0007669"/>
    <property type="project" value="InterPro"/>
</dbReference>
<dbReference type="InterPro" id="IPR037143">
    <property type="entry name" value="4-PPantetheinyl_Trfase_dom_sf"/>
</dbReference>
<dbReference type="PANTHER" id="PTHR12215:SF10">
    <property type="entry name" value="L-AMINOADIPATE-SEMIALDEHYDE DEHYDROGENASE-PHOSPHOPANTETHEINYL TRANSFERASE"/>
    <property type="match status" value="1"/>
</dbReference>
<dbReference type="Proteomes" id="UP000248856">
    <property type="component" value="Unassembled WGS sequence"/>
</dbReference>
<reference evidence="5 6" key="1">
    <citation type="submission" date="2018-06" db="EMBL/GenBank/DDBJ databases">
        <title>Genomic Encyclopedia of Archaeal and Bacterial Type Strains, Phase II (KMG-II): from individual species to whole genera.</title>
        <authorList>
            <person name="Goeker M."/>
        </authorList>
    </citation>
    <scope>NUCLEOTIDE SEQUENCE [LARGE SCALE GENOMIC DNA]</scope>
    <source>
        <strain evidence="5 6">CFPB 3232</strain>
    </source>
</reference>
<dbReference type="Pfam" id="PF22624">
    <property type="entry name" value="AASDHPPT_N"/>
    <property type="match status" value="1"/>
</dbReference>
<gene>
    <name evidence="5" type="ORF">AX018_101275</name>
</gene>
<dbReference type="GO" id="GO:0005829">
    <property type="term" value="C:cytosol"/>
    <property type="evidence" value="ECO:0007669"/>
    <property type="project" value="TreeGrafter"/>
</dbReference>
<comment type="similarity">
    <text evidence="1">Belongs to the P-Pant transferase superfamily. Gsp/Sfp/HetI/AcpT family.</text>
</comment>
<comment type="caution">
    <text evidence="5">The sequence shown here is derived from an EMBL/GenBank/DDBJ whole genome shotgun (WGS) entry which is preliminary data.</text>
</comment>
<evidence type="ECO:0000259" key="3">
    <source>
        <dbReference type="Pfam" id="PF01648"/>
    </source>
</evidence>
<organism evidence="5 6">
    <name type="scientific">Paracidovorax anthurii</name>
    <dbReference type="NCBI Taxonomy" id="78229"/>
    <lineage>
        <taxon>Bacteria</taxon>
        <taxon>Pseudomonadati</taxon>
        <taxon>Pseudomonadota</taxon>
        <taxon>Betaproteobacteria</taxon>
        <taxon>Burkholderiales</taxon>
        <taxon>Comamonadaceae</taxon>
        <taxon>Paracidovorax</taxon>
    </lineage>
</organism>
<keyword evidence="6" id="KW-1185">Reference proteome</keyword>
<evidence type="ECO:0000313" key="5">
    <source>
        <dbReference type="EMBL" id="RAR84262.1"/>
    </source>
</evidence>
<sequence>MTMPPVEWPLPATVPEGLRVWRVPLDLDEPAPPADWAVLAASEVAHARRFLRPADAVRSVRTRAALRRLLGARLGLPVEAVPLAATTRGRPVLAAPGRLDFNVSHSGECALIAIAEGGFAVGVDVEHSARGADTASLEALVLSAGEIAAGPGVRPDFFTIWTVKEAVLKCLGLGVTEHLRSVTVERVAGAAPAASEGLRVRLDGALQGAAVQACALPAPPGYEAALAWVQGPAPWAGEAG</sequence>
<proteinExistence type="inferred from homology"/>
<dbReference type="Pfam" id="PF01648">
    <property type="entry name" value="ACPS"/>
    <property type="match status" value="1"/>
</dbReference>
<evidence type="ECO:0000256" key="1">
    <source>
        <dbReference type="ARBA" id="ARBA00010990"/>
    </source>
</evidence>
<keyword evidence="2 5" id="KW-0808">Transferase</keyword>
<dbReference type="AlphaFoldDB" id="A0A328ZI74"/>
<feature type="domain" description="4'-phosphopantetheinyl transferase N-terminal" evidence="4">
    <location>
        <begin position="38"/>
        <end position="113"/>
    </location>
</feature>
<dbReference type="InterPro" id="IPR050559">
    <property type="entry name" value="P-Pant_transferase_sf"/>
</dbReference>
<accession>A0A328ZI74</accession>
<name>A0A328ZI74_9BURK</name>
<dbReference type="GO" id="GO:0008897">
    <property type="term" value="F:holo-[acyl-carrier-protein] synthase activity"/>
    <property type="evidence" value="ECO:0007669"/>
    <property type="project" value="InterPro"/>
</dbReference>
<dbReference type="GO" id="GO:0019878">
    <property type="term" value="P:lysine biosynthetic process via aminoadipic acid"/>
    <property type="evidence" value="ECO:0007669"/>
    <property type="project" value="TreeGrafter"/>
</dbReference>
<evidence type="ECO:0000256" key="2">
    <source>
        <dbReference type="ARBA" id="ARBA00022679"/>
    </source>
</evidence>
<feature type="domain" description="4'-phosphopantetheinyl transferase" evidence="3">
    <location>
        <begin position="120"/>
        <end position="195"/>
    </location>
</feature>
<protein>
    <submittedName>
        <fullName evidence="5">4'-phosphopantetheinyl transferase</fullName>
    </submittedName>
</protein>
<dbReference type="PANTHER" id="PTHR12215">
    <property type="entry name" value="PHOSPHOPANTETHEINE TRANSFERASE"/>
    <property type="match status" value="1"/>
</dbReference>